<keyword evidence="4 14" id="KW-0235">DNA replication</keyword>
<evidence type="ECO:0000256" key="6">
    <source>
        <dbReference type="ARBA" id="ARBA00022801"/>
    </source>
</evidence>
<evidence type="ECO:0000256" key="9">
    <source>
        <dbReference type="ARBA" id="ARBA00023125"/>
    </source>
</evidence>
<dbReference type="SUPFAM" id="SSF52540">
    <property type="entry name" value="P-loop containing nucleoside triphosphate hydrolases"/>
    <property type="match status" value="1"/>
</dbReference>
<proteinExistence type="inferred from homology"/>
<evidence type="ECO:0000256" key="3">
    <source>
        <dbReference type="ARBA" id="ARBA00022515"/>
    </source>
</evidence>
<dbReference type="SUPFAM" id="SSF48024">
    <property type="entry name" value="N-terminal domain of DnaB helicase"/>
    <property type="match status" value="1"/>
</dbReference>
<evidence type="ECO:0000256" key="13">
    <source>
        <dbReference type="NCBIfam" id="TIGR00665"/>
    </source>
</evidence>
<dbReference type="InterPro" id="IPR007694">
    <property type="entry name" value="DNA_helicase_DnaB-like_C"/>
</dbReference>
<dbReference type="NCBIfam" id="NF006606">
    <property type="entry name" value="PRK09165.1"/>
    <property type="match status" value="1"/>
</dbReference>
<evidence type="ECO:0000256" key="2">
    <source>
        <dbReference type="ARBA" id="ARBA00011643"/>
    </source>
</evidence>
<dbReference type="GO" id="GO:0016887">
    <property type="term" value="F:ATP hydrolysis activity"/>
    <property type="evidence" value="ECO:0007669"/>
    <property type="project" value="RHEA"/>
</dbReference>
<keyword evidence="10" id="KW-0413">Isomerase</keyword>
<keyword evidence="8 14" id="KW-0067">ATP-binding</keyword>
<dbReference type="CDD" id="cd00984">
    <property type="entry name" value="DnaB_C"/>
    <property type="match status" value="1"/>
</dbReference>
<evidence type="ECO:0000313" key="18">
    <source>
        <dbReference type="Proteomes" id="UP000295399"/>
    </source>
</evidence>
<keyword evidence="3 14" id="KW-0639">Primosome</keyword>
<keyword evidence="5 14" id="KW-0547">Nucleotide-binding</keyword>
<dbReference type="Pfam" id="PF03796">
    <property type="entry name" value="DnaB_C"/>
    <property type="match status" value="1"/>
</dbReference>
<keyword evidence="9 14" id="KW-0238">DNA-binding</keyword>
<protein>
    <recommendedName>
        <fullName evidence="13 14">Replicative DNA helicase</fullName>
        <ecNumber evidence="13 14">5.6.2.3</ecNumber>
    </recommendedName>
</protein>
<keyword evidence="18" id="KW-1185">Reference proteome</keyword>
<dbReference type="AlphaFoldDB" id="A0A4R2PTI4"/>
<keyword evidence="7 14" id="KW-0347">Helicase</keyword>
<dbReference type="GO" id="GO:0005524">
    <property type="term" value="F:ATP binding"/>
    <property type="evidence" value="ECO:0007669"/>
    <property type="project" value="UniProtKB-UniRule"/>
</dbReference>
<evidence type="ECO:0000256" key="10">
    <source>
        <dbReference type="ARBA" id="ARBA00023235"/>
    </source>
</evidence>
<dbReference type="EMBL" id="SLXO01000001">
    <property type="protein sequence ID" value="TCP38444.1"/>
    <property type="molecule type" value="Genomic_DNA"/>
</dbReference>
<comment type="function">
    <text evidence="11 14">The main replicative DNA helicase, it participates in initiation and elongation during chromosome replication. Travels ahead of the DNA replisome, separating dsDNA into templates for DNA synthesis. A processive ATP-dependent 5'-3' DNA helicase it has DNA-dependent ATPase activity.</text>
</comment>
<organism evidence="17 18">
    <name type="scientific">Rhodothalassium salexigens DSM 2132</name>
    <dbReference type="NCBI Taxonomy" id="1188247"/>
    <lineage>
        <taxon>Bacteria</taxon>
        <taxon>Pseudomonadati</taxon>
        <taxon>Pseudomonadota</taxon>
        <taxon>Alphaproteobacteria</taxon>
        <taxon>Rhodothalassiales</taxon>
        <taxon>Rhodothalassiaceae</taxon>
        <taxon>Rhodothalassium</taxon>
    </lineage>
</organism>
<comment type="caution">
    <text evidence="17">The sequence shown here is derived from an EMBL/GenBank/DDBJ whole genome shotgun (WGS) entry which is preliminary data.</text>
</comment>
<feature type="domain" description="SF4 helicase" evidence="16">
    <location>
        <begin position="196"/>
        <end position="497"/>
    </location>
</feature>
<dbReference type="OrthoDB" id="9773982at2"/>
<evidence type="ECO:0000256" key="5">
    <source>
        <dbReference type="ARBA" id="ARBA00022741"/>
    </source>
</evidence>
<evidence type="ECO:0000256" key="12">
    <source>
        <dbReference type="ARBA" id="ARBA00048954"/>
    </source>
</evidence>
<dbReference type="GO" id="GO:0003677">
    <property type="term" value="F:DNA binding"/>
    <property type="evidence" value="ECO:0007669"/>
    <property type="project" value="UniProtKB-UniRule"/>
</dbReference>
<dbReference type="InterPro" id="IPR007692">
    <property type="entry name" value="DNA_helicase_DnaB"/>
</dbReference>
<dbReference type="FunCoup" id="A0A4R2PTI4">
    <property type="interactions" value="227"/>
</dbReference>
<dbReference type="Gene3D" id="3.40.50.300">
    <property type="entry name" value="P-loop containing nucleotide triphosphate hydrolases"/>
    <property type="match status" value="1"/>
</dbReference>
<evidence type="ECO:0000256" key="1">
    <source>
        <dbReference type="ARBA" id="ARBA00008428"/>
    </source>
</evidence>
<dbReference type="Gene3D" id="1.10.860.10">
    <property type="entry name" value="DNAb Helicase, Chain A"/>
    <property type="match status" value="1"/>
</dbReference>
<dbReference type="Pfam" id="PF00772">
    <property type="entry name" value="DnaB"/>
    <property type="match status" value="1"/>
</dbReference>
<evidence type="ECO:0000256" key="11">
    <source>
        <dbReference type="ARBA" id="ARBA00044932"/>
    </source>
</evidence>
<evidence type="ECO:0000259" key="16">
    <source>
        <dbReference type="PROSITE" id="PS51199"/>
    </source>
</evidence>
<dbReference type="InterPro" id="IPR007693">
    <property type="entry name" value="DNA_helicase_DnaB-like_N"/>
</dbReference>
<dbReference type="RefSeq" id="WP_132706880.1">
    <property type="nucleotide sequence ID" value="NZ_JACIGF010000001.1"/>
</dbReference>
<dbReference type="PROSITE" id="PS51199">
    <property type="entry name" value="SF4_HELICASE"/>
    <property type="match status" value="1"/>
</dbReference>
<dbReference type="PANTHER" id="PTHR30153:SF2">
    <property type="entry name" value="REPLICATIVE DNA HELICASE"/>
    <property type="match status" value="1"/>
</dbReference>
<evidence type="ECO:0000256" key="4">
    <source>
        <dbReference type="ARBA" id="ARBA00022705"/>
    </source>
</evidence>
<dbReference type="NCBIfam" id="TIGR00665">
    <property type="entry name" value="DnaB"/>
    <property type="match status" value="1"/>
</dbReference>
<dbReference type="GO" id="GO:1990077">
    <property type="term" value="C:primosome complex"/>
    <property type="evidence" value="ECO:0007669"/>
    <property type="project" value="UniProtKB-UniRule"/>
</dbReference>
<dbReference type="GO" id="GO:0006269">
    <property type="term" value="P:DNA replication, synthesis of primer"/>
    <property type="evidence" value="ECO:0007669"/>
    <property type="project" value="UniProtKB-UniRule"/>
</dbReference>
<comment type="similarity">
    <text evidence="1 14">Belongs to the helicase family. DnaB subfamily.</text>
</comment>
<comment type="subunit">
    <text evidence="2">Homohexamer.</text>
</comment>
<dbReference type="InterPro" id="IPR036185">
    <property type="entry name" value="DNA_heli_DnaB-like_N_sf"/>
</dbReference>
<dbReference type="InterPro" id="IPR027417">
    <property type="entry name" value="P-loop_NTPase"/>
</dbReference>
<accession>A0A4R2PTI4</accession>
<dbReference type="GO" id="GO:0005829">
    <property type="term" value="C:cytosol"/>
    <property type="evidence" value="ECO:0007669"/>
    <property type="project" value="TreeGrafter"/>
</dbReference>
<dbReference type="FunFam" id="1.10.860.10:FF:000001">
    <property type="entry name" value="Replicative DNA helicase"/>
    <property type="match status" value="1"/>
</dbReference>
<name>A0A4R2PTI4_RHOSA</name>
<dbReference type="EC" id="5.6.2.3" evidence="13 14"/>
<comment type="catalytic activity">
    <reaction evidence="12 14">
        <text>ATP + H2O = ADP + phosphate + H(+)</text>
        <dbReference type="Rhea" id="RHEA:13065"/>
        <dbReference type="ChEBI" id="CHEBI:15377"/>
        <dbReference type="ChEBI" id="CHEBI:15378"/>
        <dbReference type="ChEBI" id="CHEBI:30616"/>
        <dbReference type="ChEBI" id="CHEBI:43474"/>
        <dbReference type="ChEBI" id="CHEBI:456216"/>
        <dbReference type="EC" id="5.6.2.3"/>
    </reaction>
</comment>
<keyword evidence="6 14" id="KW-0378">Hydrolase</keyword>
<feature type="region of interest" description="Disordered" evidence="15">
    <location>
        <begin position="1"/>
        <end position="26"/>
    </location>
</feature>
<evidence type="ECO:0000256" key="15">
    <source>
        <dbReference type="SAM" id="MobiDB-lite"/>
    </source>
</evidence>
<dbReference type="GO" id="GO:0043139">
    <property type="term" value="F:5'-3' DNA helicase activity"/>
    <property type="evidence" value="ECO:0007669"/>
    <property type="project" value="UniProtKB-EC"/>
</dbReference>
<gene>
    <name evidence="17" type="ORF">EV659_101348</name>
</gene>
<evidence type="ECO:0000313" key="17">
    <source>
        <dbReference type="EMBL" id="TCP38444.1"/>
    </source>
</evidence>
<dbReference type="PANTHER" id="PTHR30153">
    <property type="entry name" value="REPLICATIVE DNA HELICASE DNAB"/>
    <property type="match status" value="1"/>
</dbReference>
<reference evidence="17 18" key="1">
    <citation type="submission" date="2019-03" db="EMBL/GenBank/DDBJ databases">
        <title>Genomic Encyclopedia of Type Strains, Phase IV (KMG-IV): sequencing the most valuable type-strain genomes for metagenomic binning, comparative biology and taxonomic classification.</title>
        <authorList>
            <person name="Goeker M."/>
        </authorList>
    </citation>
    <scope>NUCLEOTIDE SEQUENCE [LARGE SCALE GENOMIC DNA]</scope>
    <source>
        <strain evidence="17 18">DSM 2132</strain>
    </source>
</reference>
<evidence type="ECO:0000256" key="14">
    <source>
        <dbReference type="RuleBase" id="RU362085"/>
    </source>
</evidence>
<evidence type="ECO:0000256" key="8">
    <source>
        <dbReference type="ARBA" id="ARBA00022840"/>
    </source>
</evidence>
<dbReference type="InterPro" id="IPR016136">
    <property type="entry name" value="DNA_helicase_N/primase_C"/>
</dbReference>
<dbReference type="Proteomes" id="UP000295399">
    <property type="component" value="Unassembled WGS sequence"/>
</dbReference>
<evidence type="ECO:0000256" key="7">
    <source>
        <dbReference type="ARBA" id="ARBA00022806"/>
    </source>
</evidence>
<dbReference type="InParanoid" id="A0A4R2PTI4"/>
<sequence length="503" mass="55597">MNQPTHLPANDRGDDSADTAYRQPPHNSEAEQALLGAMLVNNEAAQQVSEILTAEHFYEPVHGRIYDAIQRLVDRNQIADPVRLRPFFEHDEALAEVGGAQYLMRLASAAATILNARDYAEAIYDLALRRKLISIGQDIVLTAYDADVDDSGVGQIETAEQKLFTLAEEGKADDQAKPFHQALAVAVGNIEKAYQDPDKLSGVTTGLQALNDRMGGLHPSDLVILAGRPAMGKTALATNIAFNAARRFLDDKQRGVPAEASKGAVVAFFSLEMSADQLAARILADRAGVPSEDMRRGNISKDQFDEIARASFELEQMPFFIDDTPALSIAGLRTRARRLKRRNPDGLGLIVVDYLQLLRGTGRGTAGESRVQEISEITRGLKGLAKELHVPVLALSQLSRMVEQRENKRPMLSDLRESGSIEQDADMVMFVYREEYYKEKEKPTEGTDAFLKWQDEMQNLIGKAEVIVGKQRHGPTGTAHLSFLKESTRFTDLADDSHLPDRF</sequence>